<organism evidence="1 2">
    <name type="scientific">Cytobacillus spartinae</name>
    <dbReference type="NCBI Taxonomy" id="3299023"/>
    <lineage>
        <taxon>Bacteria</taxon>
        <taxon>Bacillati</taxon>
        <taxon>Bacillota</taxon>
        <taxon>Bacilli</taxon>
        <taxon>Bacillales</taxon>
        <taxon>Bacillaceae</taxon>
        <taxon>Cytobacillus</taxon>
    </lineage>
</organism>
<protein>
    <submittedName>
        <fullName evidence="1">DUF1697 domain-containing protein</fullName>
    </submittedName>
</protein>
<dbReference type="RefSeq" id="WP_389360196.1">
    <property type="nucleotide sequence ID" value="NZ_JBIACK010000003.1"/>
</dbReference>
<dbReference type="PANTHER" id="PTHR36439">
    <property type="entry name" value="BLL4334 PROTEIN"/>
    <property type="match status" value="1"/>
</dbReference>
<dbReference type="PIRSF" id="PIRSF008502">
    <property type="entry name" value="UCP008502"/>
    <property type="match status" value="1"/>
</dbReference>
<keyword evidence="2" id="KW-1185">Reference proteome</keyword>
<dbReference type="Pfam" id="PF08002">
    <property type="entry name" value="DUF1697"/>
    <property type="match status" value="1"/>
</dbReference>
<dbReference type="PANTHER" id="PTHR36439:SF1">
    <property type="entry name" value="DUF1697 DOMAIN-CONTAINING PROTEIN"/>
    <property type="match status" value="1"/>
</dbReference>
<evidence type="ECO:0000313" key="1">
    <source>
        <dbReference type="EMBL" id="MFE8700730.1"/>
    </source>
</evidence>
<comment type="caution">
    <text evidence="1">The sequence shown here is derived from an EMBL/GenBank/DDBJ whole genome shotgun (WGS) entry which is preliminary data.</text>
</comment>
<gene>
    <name evidence="1" type="ORF">ACFYKX_08900</name>
</gene>
<dbReference type="Proteomes" id="UP001601059">
    <property type="component" value="Unassembled WGS sequence"/>
</dbReference>
<dbReference type="InterPro" id="IPR012545">
    <property type="entry name" value="DUF1697"/>
</dbReference>
<evidence type="ECO:0000313" key="2">
    <source>
        <dbReference type="Proteomes" id="UP001601059"/>
    </source>
</evidence>
<reference evidence="1 2" key="1">
    <citation type="submission" date="2024-08" db="EMBL/GenBank/DDBJ databases">
        <title>Two novel Cytobacillus novel species.</title>
        <authorList>
            <person name="Liu G."/>
        </authorList>
    </citation>
    <scope>NUCLEOTIDE SEQUENCE [LARGE SCALE GENOMIC DNA]</scope>
    <source>
        <strain evidence="1 2">FJAT-54145</strain>
    </source>
</reference>
<dbReference type="Gene3D" id="3.30.70.1280">
    <property type="entry name" value="SP0830-like domains"/>
    <property type="match status" value="1"/>
</dbReference>
<accession>A0ABW6KBW6</accession>
<name>A0ABW6KBW6_9BACI</name>
<proteinExistence type="predicted"/>
<dbReference type="SUPFAM" id="SSF160379">
    <property type="entry name" value="SP0830-like"/>
    <property type="match status" value="1"/>
</dbReference>
<sequence length="186" mass="21157">MTKYVALLRGINVGSKNRIKMDALRTLMESLGVNNVQTYIQSGNVVFESAEEKVALQSRIESEIEREFGFSVNVVLRTAEELKQISESCPFTKKEIQEAESMSEGESLYVAFLQDVPLEDSIVKLNDYTSKSEEIRIKDKEIYLLFRQSIRNSKLANNLPKLGVPSTVRNWKTVTKLVEMSKAEEI</sequence>
<dbReference type="EMBL" id="JBIACK010000003">
    <property type="protein sequence ID" value="MFE8700730.1"/>
    <property type="molecule type" value="Genomic_DNA"/>
</dbReference>